<keyword evidence="5 9" id="KW-0227">DNA damage</keyword>
<protein>
    <recommendedName>
        <fullName evidence="3 9">DNA repair protein RecN</fullName>
    </recommendedName>
    <alternativeName>
        <fullName evidence="8 9">Recombination protein N</fullName>
    </alternativeName>
</protein>
<dbReference type="EMBL" id="CP048020">
    <property type="protein sequence ID" value="QHX43353.1"/>
    <property type="molecule type" value="Genomic_DNA"/>
</dbReference>
<dbReference type="RefSeq" id="WP_162663679.1">
    <property type="nucleotide sequence ID" value="NZ_CP048020.1"/>
</dbReference>
<dbReference type="CDD" id="cd03241">
    <property type="entry name" value="ABC_RecN"/>
    <property type="match status" value="2"/>
</dbReference>
<evidence type="ECO:0000256" key="6">
    <source>
        <dbReference type="ARBA" id="ARBA00022840"/>
    </source>
</evidence>
<accession>A0A6P1Y2H7</accession>
<comment type="similarity">
    <text evidence="2 9">Belongs to the RecN family.</text>
</comment>
<keyword evidence="6" id="KW-0067">ATP-binding</keyword>
<dbReference type="SUPFAM" id="SSF52540">
    <property type="entry name" value="P-loop containing nucleoside triphosphate hydrolases"/>
    <property type="match status" value="1"/>
</dbReference>
<gene>
    <name evidence="11" type="primary">recN</name>
    <name evidence="11" type="ORF">GWP43_07715</name>
</gene>
<sequence>MLETISVKNIALIDELSLDFNAHLNVLSGETGAGKSILIGALSFLLGGKVTADIIRTGAAEAAVSGTFYLANTHPEAAAWLDERGIEPENNRILLRRTLKENGRGGIWIQDTQVSRAELEEFTSFLVDIHGQHDHQSLFKTAEHRRFLDSYAGILDEVRAFSLLYTRLAEIKAKLETIGHSEKERTERADYLAFVIDEIDNARLQPDEDEVLEAEETKLCQYEKLYEQVETLQNLCTQEQGIVPQLKKLQHISDSVTAIDPAVQEYAERIENAYYEMQDIGEFFSSYLSKLVFDPDRLEQVQERLSLINKLKKKYGATIKDILAYRESAHTELDSLGESEQDKTALEKEVPALEAKLFAAGTALSQKRKTAAADLQQNIQTTLTRLGMPKVIFTVQVTAAEPNGNKQTAGLYGFDSVEFLISTNPGEPVKPLNKIASGGELSRVMLALKTVLTAADEADTLVFDEIDTGIGGEVARTVAEHLKRLSDNKQILCITHLAVIAAAADTHIKILKIQSEHTSRTSAQQIDGEARIEEIARMLAGDEVSAASRIHAKELLSRQGSIG</sequence>
<reference evidence="11 12" key="1">
    <citation type="submission" date="2020-01" db="EMBL/GenBank/DDBJ databases">
        <title>Complete genome sequence of a human oral phylogroup 1 Treponema sp. strain ATCC 700766, originally isolated from periodontitis dental plaque.</title>
        <authorList>
            <person name="Chan Y."/>
            <person name="Huo Y.-B."/>
            <person name="Yu X.-L."/>
            <person name="Zeng H."/>
            <person name="Leung W.-K."/>
            <person name="Watt R.M."/>
        </authorList>
    </citation>
    <scope>NUCLEOTIDE SEQUENCE [LARGE SCALE GENOMIC DNA]</scope>
    <source>
        <strain evidence="11 12">OMZ 804</strain>
    </source>
</reference>
<dbReference type="GO" id="GO:0006310">
    <property type="term" value="P:DNA recombination"/>
    <property type="evidence" value="ECO:0007669"/>
    <property type="project" value="InterPro"/>
</dbReference>
<comment type="function">
    <text evidence="1 9">May be involved in recombinational repair of damaged DNA.</text>
</comment>
<evidence type="ECO:0000256" key="7">
    <source>
        <dbReference type="ARBA" id="ARBA00023204"/>
    </source>
</evidence>
<evidence type="ECO:0000256" key="5">
    <source>
        <dbReference type="ARBA" id="ARBA00022763"/>
    </source>
</evidence>
<organism evidence="11 12">
    <name type="scientific">Treponema vincentii</name>
    <dbReference type="NCBI Taxonomy" id="69710"/>
    <lineage>
        <taxon>Bacteria</taxon>
        <taxon>Pseudomonadati</taxon>
        <taxon>Spirochaetota</taxon>
        <taxon>Spirochaetia</taxon>
        <taxon>Spirochaetales</taxon>
        <taxon>Treponemataceae</taxon>
        <taxon>Treponema</taxon>
    </lineage>
</organism>
<dbReference type="KEGG" id="trz:GWP43_07715"/>
<dbReference type="PANTHER" id="PTHR11059">
    <property type="entry name" value="DNA REPAIR PROTEIN RECN"/>
    <property type="match status" value="1"/>
</dbReference>
<dbReference type="GO" id="GO:0009432">
    <property type="term" value="P:SOS response"/>
    <property type="evidence" value="ECO:0007669"/>
    <property type="project" value="TreeGrafter"/>
</dbReference>
<evidence type="ECO:0000256" key="1">
    <source>
        <dbReference type="ARBA" id="ARBA00003618"/>
    </source>
</evidence>
<dbReference type="GO" id="GO:0043590">
    <property type="term" value="C:bacterial nucleoid"/>
    <property type="evidence" value="ECO:0007669"/>
    <property type="project" value="TreeGrafter"/>
</dbReference>
<proteinExistence type="inferred from homology"/>
<dbReference type="GO" id="GO:0005524">
    <property type="term" value="F:ATP binding"/>
    <property type="evidence" value="ECO:0007669"/>
    <property type="project" value="UniProtKB-KW"/>
</dbReference>
<dbReference type="GO" id="GO:0006281">
    <property type="term" value="P:DNA repair"/>
    <property type="evidence" value="ECO:0007669"/>
    <property type="project" value="UniProtKB-KW"/>
</dbReference>
<dbReference type="FunFam" id="3.40.50.300:FF:000319">
    <property type="entry name" value="DNA repair protein RecN"/>
    <property type="match status" value="1"/>
</dbReference>
<evidence type="ECO:0000313" key="12">
    <source>
        <dbReference type="Proteomes" id="UP000464374"/>
    </source>
</evidence>
<dbReference type="Gene3D" id="3.40.50.300">
    <property type="entry name" value="P-loop containing nucleotide triphosphate hydrolases"/>
    <property type="match status" value="2"/>
</dbReference>
<dbReference type="FunFam" id="3.40.50.300:FF:000356">
    <property type="entry name" value="DNA repair protein RecN"/>
    <property type="match status" value="1"/>
</dbReference>
<evidence type="ECO:0000256" key="8">
    <source>
        <dbReference type="ARBA" id="ARBA00033408"/>
    </source>
</evidence>
<dbReference type="InterPro" id="IPR027417">
    <property type="entry name" value="P-loop_NTPase"/>
</dbReference>
<evidence type="ECO:0000259" key="10">
    <source>
        <dbReference type="Pfam" id="PF02463"/>
    </source>
</evidence>
<dbReference type="InterPro" id="IPR003395">
    <property type="entry name" value="RecF/RecN/SMC_N"/>
</dbReference>
<evidence type="ECO:0000256" key="3">
    <source>
        <dbReference type="ARBA" id="ARBA00021315"/>
    </source>
</evidence>
<keyword evidence="7 9" id="KW-0234">DNA repair</keyword>
<evidence type="ECO:0000256" key="9">
    <source>
        <dbReference type="PIRNR" id="PIRNR003128"/>
    </source>
</evidence>
<feature type="domain" description="RecF/RecN/SMC N-terminal" evidence="10">
    <location>
        <begin position="2"/>
        <end position="516"/>
    </location>
</feature>
<dbReference type="PANTHER" id="PTHR11059:SF0">
    <property type="entry name" value="DNA REPAIR PROTEIN RECN"/>
    <property type="match status" value="1"/>
</dbReference>
<dbReference type="InterPro" id="IPR004604">
    <property type="entry name" value="DNA_recomb/repair_RecN"/>
</dbReference>
<dbReference type="NCBIfam" id="TIGR00634">
    <property type="entry name" value="recN"/>
    <property type="match status" value="1"/>
</dbReference>
<dbReference type="Pfam" id="PF02463">
    <property type="entry name" value="SMC_N"/>
    <property type="match status" value="1"/>
</dbReference>
<keyword evidence="4" id="KW-0547">Nucleotide-binding</keyword>
<dbReference type="PIRSF" id="PIRSF003128">
    <property type="entry name" value="RecN"/>
    <property type="match status" value="1"/>
</dbReference>
<dbReference type="Proteomes" id="UP000464374">
    <property type="component" value="Chromosome"/>
</dbReference>
<evidence type="ECO:0000256" key="2">
    <source>
        <dbReference type="ARBA" id="ARBA00009441"/>
    </source>
</evidence>
<dbReference type="AlphaFoldDB" id="A0A6P1Y2H7"/>
<name>A0A6P1Y2H7_9SPIR</name>
<evidence type="ECO:0000313" key="11">
    <source>
        <dbReference type="EMBL" id="QHX43353.1"/>
    </source>
</evidence>
<evidence type="ECO:0000256" key="4">
    <source>
        <dbReference type="ARBA" id="ARBA00022741"/>
    </source>
</evidence>